<name>A0A9N9GS99_9GLOM</name>
<keyword evidence="3" id="KW-1185">Reference proteome</keyword>
<gene>
    <name evidence="2" type="ORF">AGERDE_LOCUS10489</name>
</gene>
<dbReference type="AlphaFoldDB" id="A0A9N9GS99"/>
<reference evidence="2" key="1">
    <citation type="submission" date="2021-06" db="EMBL/GenBank/DDBJ databases">
        <authorList>
            <person name="Kallberg Y."/>
            <person name="Tangrot J."/>
            <person name="Rosling A."/>
        </authorList>
    </citation>
    <scope>NUCLEOTIDE SEQUENCE</scope>
    <source>
        <strain evidence="2">MT106</strain>
    </source>
</reference>
<evidence type="ECO:0000313" key="2">
    <source>
        <dbReference type="EMBL" id="CAG8630194.1"/>
    </source>
</evidence>
<feature type="compositionally biased region" description="Basic and acidic residues" evidence="1">
    <location>
        <begin position="56"/>
        <end position="73"/>
    </location>
</feature>
<evidence type="ECO:0000313" key="3">
    <source>
        <dbReference type="Proteomes" id="UP000789831"/>
    </source>
</evidence>
<protein>
    <submittedName>
        <fullName evidence="2">8451_t:CDS:1</fullName>
    </submittedName>
</protein>
<accession>A0A9N9GS99</accession>
<comment type="caution">
    <text evidence="2">The sequence shown here is derived from an EMBL/GenBank/DDBJ whole genome shotgun (WGS) entry which is preliminary data.</text>
</comment>
<feature type="region of interest" description="Disordered" evidence="1">
    <location>
        <begin position="50"/>
        <end position="81"/>
    </location>
</feature>
<feature type="non-terminal residue" evidence="2">
    <location>
        <position position="1"/>
    </location>
</feature>
<evidence type="ECO:0000256" key="1">
    <source>
        <dbReference type="SAM" id="MobiDB-lite"/>
    </source>
</evidence>
<sequence>PSHDEFELPDNCSIDDHASELKVDDPLDEHAVKGYVIKLILSLNMSQIKRGKIREKKSQAMRENDRNERKSLSHTEAQAVQ</sequence>
<dbReference type="Proteomes" id="UP000789831">
    <property type="component" value="Unassembled WGS sequence"/>
</dbReference>
<organism evidence="2 3">
    <name type="scientific">Ambispora gerdemannii</name>
    <dbReference type="NCBI Taxonomy" id="144530"/>
    <lineage>
        <taxon>Eukaryota</taxon>
        <taxon>Fungi</taxon>
        <taxon>Fungi incertae sedis</taxon>
        <taxon>Mucoromycota</taxon>
        <taxon>Glomeromycotina</taxon>
        <taxon>Glomeromycetes</taxon>
        <taxon>Archaeosporales</taxon>
        <taxon>Ambisporaceae</taxon>
        <taxon>Ambispora</taxon>
    </lineage>
</organism>
<proteinExistence type="predicted"/>
<dbReference type="EMBL" id="CAJVPL010003306">
    <property type="protein sequence ID" value="CAG8630194.1"/>
    <property type="molecule type" value="Genomic_DNA"/>
</dbReference>